<reference evidence="1 2" key="1">
    <citation type="submission" date="2017-03" db="EMBL/GenBank/DDBJ databases">
        <title>Genome analysis of strain PAMC 26577.</title>
        <authorList>
            <person name="Oh H.-M."/>
            <person name="Yang J.-A."/>
        </authorList>
    </citation>
    <scope>NUCLEOTIDE SEQUENCE [LARGE SCALE GENOMIC DNA]</scope>
    <source>
        <strain evidence="1 2">PAMC 26577</strain>
    </source>
</reference>
<evidence type="ECO:0000313" key="2">
    <source>
        <dbReference type="Proteomes" id="UP000195221"/>
    </source>
</evidence>
<sequence>MVIVRAKAAYIAHDGFVPALTEDERYRRKMADMAERGAIFEARTKAYREELAEYHQQVEDAERAARPPQVFRHIETIAEAAARNRAAWAARDALAALASTAASAVATSLPSMDKGVFELGNVSEVGTGTTPLSDAAPFKYSPSESGSDLLSIAARGVSESHEAECHSEYEIEMQQCDALAFHMGGARMMTLCKQNAFDRYQQCRGY</sequence>
<organism evidence="1 2">
    <name type="scientific">Caballeronia sordidicola</name>
    <name type="common">Burkholderia sordidicola</name>
    <dbReference type="NCBI Taxonomy" id="196367"/>
    <lineage>
        <taxon>Bacteria</taxon>
        <taxon>Pseudomonadati</taxon>
        <taxon>Pseudomonadota</taxon>
        <taxon>Betaproteobacteria</taxon>
        <taxon>Burkholderiales</taxon>
        <taxon>Burkholderiaceae</taxon>
        <taxon>Caballeronia</taxon>
    </lineage>
</organism>
<dbReference type="EMBL" id="NBTZ01000033">
    <property type="protein sequence ID" value="OTP77136.1"/>
    <property type="molecule type" value="Genomic_DNA"/>
</dbReference>
<comment type="caution">
    <text evidence="1">The sequence shown here is derived from an EMBL/GenBank/DDBJ whole genome shotgun (WGS) entry which is preliminary data.</text>
</comment>
<gene>
    <name evidence="1" type="ORF">PAMC26577_09220</name>
</gene>
<protein>
    <submittedName>
        <fullName evidence="1">Uncharacterized protein</fullName>
    </submittedName>
</protein>
<accession>A0A242N1W9</accession>
<name>A0A242N1W9_CABSO</name>
<proteinExistence type="predicted"/>
<dbReference type="AlphaFoldDB" id="A0A242N1W9"/>
<dbReference type="Proteomes" id="UP000195221">
    <property type="component" value="Unassembled WGS sequence"/>
</dbReference>
<evidence type="ECO:0000313" key="1">
    <source>
        <dbReference type="EMBL" id="OTP77136.1"/>
    </source>
</evidence>